<dbReference type="Pfam" id="PF08299">
    <property type="entry name" value="Bac_DnaA_C"/>
    <property type="match status" value="1"/>
</dbReference>
<accession>A0ABX7BUQ6</accession>
<dbReference type="Proteomes" id="UP000595460">
    <property type="component" value="Chromosome"/>
</dbReference>
<dbReference type="Gene3D" id="1.10.1750.10">
    <property type="match status" value="1"/>
</dbReference>
<name>A0ABX7BUQ6_9HYPH</name>
<gene>
    <name evidence="3" type="ORF">JI749_15200</name>
</gene>
<dbReference type="SUPFAM" id="SSF48295">
    <property type="entry name" value="TrpR-like"/>
    <property type="match status" value="1"/>
</dbReference>
<dbReference type="InterPro" id="IPR013159">
    <property type="entry name" value="DnaA_C"/>
</dbReference>
<keyword evidence="4" id="KW-1185">Reference proteome</keyword>
<proteinExistence type="predicted"/>
<reference evidence="3 4" key="1">
    <citation type="submission" date="2021-01" db="EMBL/GenBank/DDBJ databases">
        <title>Genome seq and assembly of Devosia sp. G19.</title>
        <authorList>
            <person name="Chhetri G."/>
        </authorList>
    </citation>
    <scope>NUCLEOTIDE SEQUENCE [LARGE SCALE GENOMIC DNA]</scope>
    <source>
        <strain evidence="3 4">G19</strain>
    </source>
</reference>
<evidence type="ECO:0000313" key="3">
    <source>
        <dbReference type="EMBL" id="QQR35678.1"/>
    </source>
</evidence>
<dbReference type="EMBL" id="CP068047">
    <property type="protein sequence ID" value="QQR35678.1"/>
    <property type="molecule type" value="Genomic_DNA"/>
</dbReference>
<dbReference type="InterPro" id="IPR010921">
    <property type="entry name" value="Trp_repressor/repl_initiator"/>
</dbReference>
<dbReference type="RefSeq" id="WP_201655777.1">
    <property type="nucleotide sequence ID" value="NZ_CP068047.1"/>
</dbReference>
<evidence type="ECO:0000256" key="1">
    <source>
        <dbReference type="SAM" id="MobiDB-lite"/>
    </source>
</evidence>
<dbReference type="CDD" id="cd06571">
    <property type="entry name" value="Bac_DnaA_C"/>
    <property type="match status" value="1"/>
</dbReference>
<evidence type="ECO:0000313" key="4">
    <source>
        <dbReference type="Proteomes" id="UP000595460"/>
    </source>
</evidence>
<feature type="domain" description="Chromosomal replication initiator DnaA C-terminal" evidence="2">
    <location>
        <begin position="23"/>
        <end position="92"/>
    </location>
</feature>
<evidence type="ECO:0000259" key="2">
    <source>
        <dbReference type="SMART" id="SM00760"/>
    </source>
</evidence>
<organism evidence="3 4">
    <name type="scientific">Devosia oryziradicis</name>
    <dbReference type="NCBI Taxonomy" id="2801335"/>
    <lineage>
        <taxon>Bacteria</taxon>
        <taxon>Pseudomonadati</taxon>
        <taxon>Pseudomonadota</taxon>
        <taxon>Alphaproteobacteria</taxon>
        <taxon>Hyphomicrobiales</taxon>
        <taxon>Devosiaceae</taxon>
        <taxon>Devosia</taxon>
    </lineage>
</organism>
<dbReference type="SMART" id="SM00760">
    <property type="entry name" value="Bac_DnaA_C"/>
    <property type="match status" value="1"/>
</dbReference>
<sequence>MYDSVSSAAPCRPGRRSPGAPRNCDQVITLVARQKNVPEQSLTNRRRNRLPIARARQLAMYLSHVVLGRTLSEIGEVFGRDRTTVSYACALIEDMRDDPRFDDEVTMLEQQIETVTHG</sequence>
<feature type="region of interest" description="Disordered" evidence="1">
    <location>
        <begin position="1"/>
        <end position="23"/>
    </location>
</feature>
<protein>
    <submittedName>
        <fullName evidence="3">Chromosomal replication initiator DnaA</fullName>
    </submittedName>
</protein>